<dbReference type="EMBL" id="UINC01098739">
    <property type="protein sequence ID" value="SVC57493.1"/>
    <property type="molecule type" value="Genomic_DNA"/>
</dbReference>
<feature type="non-terminal residue" evidence="1">
    <location>
        <position position="126"/>
    </location>
</feature>
<accession>A0A382N8J4</accession>
<protein>
    <recommendedName>
        <fullName evidence="2">Phytanoyl-CoA dioxygenase</fullName>
    </recommendedName>
</protein>
<evidence type="ECO:0000313" key="1">
    <source>
        <dbReference type="EMBL" id="SVC57493.1"/>
    </source>
</evidence>
<proteinExistence type="predicted"/>
<dbReference type="SUPFAM" id="SSF51197">
    <property type="entry name" value="Clavaminate synthase-like"/>
    <property type="match status" value="1"/>
</dbReference>
<sequence>MGKAAHQRFAGPIGRPYYPPVVPKTQFLSASIDVTAVIHQDDVRKFREEGWCAVENLFDENEVAALAAEVDRFQRQGMVRNVRTESDGCTHSSQQANLQLIPLFDKSPLLRALPFTPKVADAVSRL</sequence>
<organism evidence="1">
    <name type="scientific">marine metagenome</name>
    <dbReference type="NCBI Taxonomy" id="408172"/>
    <lineage>
        <taxon>unclassified sequences</taxon>
        <taxon>metagenomes</taxon>
        <taxon>ecological metagenomes</taxon>
    </lineage>
</organism>
<reference evidence="1" key="1">
    <citation type="submission" date="2018-05" db="EMBL/GenBank/DDBJ databases">
        <authorList>
            <person name="Lanie J.A."/>
            <person name="Ng W.-L."/>
            <person name="Kazmierczak K.M."/>
            <person name="Andrzejewski T.M."/>
            <person name="Davidsen T.M."/>
            <person name="Wayne K.J."/>
            <person name="Tettelin H."/>
            <person name="Glass J.I."/>
            <person name="Rusch D."/>
            <person name="Podicherti R."/>
            <person name="Tsui H.-C.T."/>
            <person name="Winkler M.E."/>
        </authorList>
    </citation>
    <scope>NUCLEOTIDE SEQUENCE</scope>
</reference>
<dbReference type="AlphaFoldDB" id="A0A382N8J4"/>
<name>A0A382N8J4_9ZZZZ</name>
<dbReference type="Gene3D" id="2.60.120.620">
    <property type="entry name" value="q2cbj1_9rhob like domain"/>
    <property type="match status" value="1"/>
</dbReference>
<gene>
    <name evidence="1" type="ORF">METZ01_LOCUS310347</name>
</gene>
<evidence type="ECO:0008006" key="2">
    <source>
        <dbReference type="Google" id="ProtNLM"/>
    </source>
</evidence>